<evidence type="ECO:0000313" key="1">
    <source>
        <dbReference type="EMBL" id="KHG20855.1"/>
    </source>
</evidence>
<dbReference type="AlphaFoldDB" id="A0A0B0P756"/>
<dbReference type="EMBL" id="KN416843">
    <property type="protein sequence ID" value="KHG20855.1"/>
    <property type="molecule type" value="Genomic_DNA"/>
</dbReference>
<reference evidence="2" key="1">
    <citation type="submission" date="2014-09" db="EMBL/GenBank/DDBJ databases">
        <authorList>
            <person name="Mudge J."/>
            <person name="Ramaraj T."/>
            <person name="Lindquist I.E."/>
            <person name="Bharti A.K."/>
            <person name="Sundararajan A."/>
            <person name="Cameron C.T."/>
            <person name="Woodward J.E."/>
            <person name="May G.D."/>
            <person name="Brubaker C."/>
            <person name="Broadhvest J."/>
            <person name="Wilkins T.A."/>
        </authorList>
    </citation>
    <scope>NUCLEOTIDE SEQUENCE</scope>
    <source>
        <strain evidence="2">cv. AKA8401</strain>
    </source>
</reference>
<name>A0A0B0P756_GOSAR</name>
<accession>A0A0B0P756</accession>
<protein>
    <submittedName>
        <fullName evidence="1">Uncharacterized protein</fullName>
    </submittedName>
</protein>
<sequence>MKAVLADREDGNSQKVRWNINRHLQ</sequence>
<keyword evidence="2" id="KW-1185">Reference proteome</keyword>
<proteinExistence type="predicted"/>
<dbReference type="Proteomes" id="UP000032142">
    <property type="component" value="Unassembled WGS sequence"/>
</dbReference>
<organism evidence="1 2">
    <name type="scientific">Gossypium arboreum</name>
    <name type="common">Tree cotton</name>
    <name type="synonym">Gossypium nanking</name>
    <dbReference type="NCBI Taxonomy" id="29729"/>
    <lineage>
        <taxon>Eukaryota</taxon>
        <taxon>Viridiplantae</taxon>
        <taxon>Streptophyta</taxon>
        <taxon>Embryophyta</taxon>
        <taxon>Tracheophyta</taxon>
        <taxon>Spermatophyta</taxon>
        <taxon>Magnoliopsida</taxon>
        <taxon>eudicotyledons</taxon>
        <taxon>Gunneridae</taxon>
        <taxon>Pentapetalae</taxon>
        <taxon>rosids</taxon>
        <taxon>malvids</taxon>
        <taxon>Malvales</taxon>
        <taxon>Malvaceae</taxon>
        <taxon>Malvoideae</taxon>
        <taxon>Gossypium</taxon>
    </lineage>
</organism>
<evidence type="ECO:0000313" key="2">
    <source>
        <dbReference type="Proteomes" id="UP000032142"/>
    </source>
</evidence>
<gene>
    <name evidence="1" type="ORF">F383_07598</name>
</gene>